<dbReference type="InterPro" id="IPR035980">
    <property type="entry name" value="Ribosomal_bS6_sf"/>
</dbReference>
<dbReference type="PANTHER" id="PTHR21011:SF1">
    <property type="entry name" value="SMALL RIBOSOMAL SUBUNIT PROTEIN BS6M"/>
    <property type="match status" value="1"/>
</dbReference>
<sequence length="119" mass="14149">MPFYQMLCISSHYPEYKHIKDLVHFTAMHVMNQGGVVRRLNSWGTLSLPQRMRRHKTYNSIGDYWTMHFDASPRILKSLNTQMRRDPRVIRCTMIKLGQKVEDVVHEKEKTIQRRGSGF</sequence>
<evidence type="ECO:0000313" key="3">
    <source>
        <dbReference type="Proteomes" id="UP000287166"/>
    </source>
</evidence>
<dbReference type="Proteomes" id="UP000287166">
    <property type="component" value="Unassembled WGS sequence"/>
</dbReference>
<dbReference type="SUPFAM" id="SSF54995">
    <property type="entry name" value="Ribosomal protein S6"/>
    <property type="match status" value="1"/>
</dbReference>
<reference evidence="2 3" key="1">
    <citation type="journal article" date="2018" name="Sci. Rep.">
        <title>Genome sequence of the cauliflower mushroom Sparassis crispa (Hanabiratake) and its association with beneficial usage.</title>
        <authorList>
            <person name="Kiyama R."/>
            <person name="Furutani Y."/>
            <person name="Kawaguchi K."/>
            <person name="Nakanishi T."/>
        </authorList>
    </citation>
    <scope>NUCLEOTIDE SEQUENCE [LARGE SCALE GENOMIC DNA]</scope>
</reference>
<dbReference type="GO" id="GO:0070181">
    <property type="term" value="F:small ribosomal subunit rRNA binding"/>
    <property type="evidence" value="ECO:0007669"/>
    <property type="project" value="TreeGrafter"/>
</dbReference>
<dbReference type="GO" id="GO:0005763">
    <property type="term" value="C:mitochondrial small ribosomal subunit"/>
    <property type="evidence" value="ECO:0007669"/>
    <property type="project" value="TreeGrafter"/>
</dbReference>
<dbReference type="InterPro" id="IPR000529">
    <property type="entry name" value="Ribosomal_bS6"/>
</dbReference>
<proteinExistence type="inferred from homology"/>
<dbReference type="RefSeq" id="XP_027612404.1">
    <property type="nucleotide sequence ID" value="XM_027756603.1"/>
</dbReference>
<evidence type="ECO:0008006" key="4">
    <source>
        <dbReference type="Google" id="ProtNLM"/>
    </source>
</evidence>
<dbReference type="PANTHER" id="PTHR21011">
    <property type="entry name" value="MITOCHONDRIAL 28S RIBOSOMAL PROTEIN S6"/>
    <property type="match status" value="1"/>
</dbReference>
<dbReference type="STRING" id="139825.A0A401GH97"/>
<dbReference type="InParanoid" id="A0A401GH97"/>
<name>A0A401GH97_9APHY</name>
<dbReference type="Pfam" id="PF01250">
    <property type="entry name" value="Ribosomal_S6"/>
    <property type="match status" value="1"/>
</dbReference>
<comment type="similarity">
    <text evidence="1">Belongs to the bacterial ribosomal protein bS6 family.</text>
</comment>
<comment type="caution">
    <text evidence="2">The sequence shown here is derived from an EMBL/GenBank/DDBJ whole genome shotgun (WGS) entry which is preliminary data.</text>
</comment>
<dbReference type="InterPro" id="IPR014717">
    <property type="entry name" value="Transl_elong_EF1B/ribsomal_bS6"/>
</dbReference>
<gene>
    <name evidence="2" type="ORF">SCP_0312200</name>
</gene>
<dbReference type="FunCoup" id="A0A401GH97">
    <property type="interactions" value="117"/>
</dbReference>
<evidence type="ECO:0000256" key="1">
    <source>
        <dbReference type="ARBA" id="ARBA00009512"/>
    </source>
</evidence>
<accession>A0A401GH97</accession>
<keyword evidence="3" id="KW-1185">Reference proteome</keyword>
<dbReference type="GO" id="GO:0003735">
    <property type="term" value="F:structural constituent of ribosome"/>
    <property type="evidence" value="ECO:0007669"/>
    <property type="project" value="InterPro"/>
</dbReference>
<organism evidence="2 3">
    <name type="scientific">Sparassis crispa</name>
    <dbReference type="NCBI Taxonomy" id="139825"/>
    <lineage>
        <taxon>Eukaryota</taxon>
        <taxon>Fungi</taxon>
        <taxon>Dikarya</taxon>
        <taxon>Basidiomycota</taxon>
        <taxon>Agaricomycotina</taxon>
        <taxon>Agaricomycetes</taxon>
        <taxon>Polyporales</taxon>
        <taxon>Sparassidaceae</taxon>
        <taxon>Sparassis</taxon>
    </lineage>
</organism>
<dbReference type="GeneID" id="38778408"/>
<dbReference type="CDD" id="cd15465">
    <property type="entry name" value="bS6_mito"/>
    <property type="match status" value="1"/>
</dbReference>
<dbReference type="Gene3D" id="3.30.70.60">
    <property type="match status" value="1"/>
</dbReference>
<dbReference type="GO" id="GO:0006412">
    <property type="term" value="P:translation"/>
    <property type="evidence" value="ECO:0007669"/>
    <property type="project" value="InterPro"/>
</dbReference>
<evidence type="ECO:0000313" key="2">
    <source>
        <dbReference type="EMBL" id="GBE81491.1"/>
    </source>
</evidence>
<dbReference type="EMBL" id="BFAD01000003">
    <property type="protein sequence ID" value="GBE81491.1"/>
    <property type="molecule type" value="Genomic_DNA"/>
</dbReference>
<dbReference type="OrthoDB" id="10259681at2759"/>
<dbReference type="AlphaFoldDB" id="A0A401GH97"/>
<protein>
    <recommendedName>
        <fullName evidence="4">Ribosomal protein S6</fullName>
    </recommendedName>
</protein>